<name>K0TGK7_THAOC</name>
<organism evidence="2 3">
    <name type="scientific">Thalassiosira oceanica</name>
    <name type="common">Marine diatom</name>
    <dbReference type="NCBI Taxonomy" id="159749"/>
    <lineage>
        <taxon>Eukaryota</taxon>
        <taxon>Sar</taxon>
        <taxon>Stramenopiles</taxon>
        <taxon>Ochrophyta</taxon>
        <taxon>Bacillariophyta</taxon>
        <taxon>Coscinodiscophyceae</taxon>
        <taxon>Thalassiosirophycidae</taxon>
        <taxon>Thalassiosirales</taxon>
        <taxon>Thalassiosiraceae</taxon>
        <taxon>Thalassiosira</taxon>
    </lineage>
</organism>
<keyword evidence="3" id="KW-1185">Reference proteome</keyword>
<feature type="region of interest" description="Disordered" evidence="1">
    <location>
        <begin position="1"/>
        <end position="20"/>
    </location>
</feature>
<evidence type="ECO:0000313" key="3">
    <source>
        <dbReference type="Proteomes" id="UP000266841"/>
    </source>
</evidence>
<accession>K0TGK7</accession>
<gene>
    <name evidence="2" type="ORF">THAOC_01682</name>
</gene>
<dbReference type="EMBL" id="AGNL01002020">
    <property type="protein sequence ID" value="EJK76550.1"/>
    <property type="molecule type" value="Genomic_DNA"/>
</dbReference>
<protein>
    <submittedName>
        <fullName evidence="2">Uncharacterized protein</fullName>
    </submittedName>
</protein>
<evidence type="ECO:0000256" key="1">
    <source>
        <dbReference type="SAM" id="MobiDB-lite"/>
    </source>
</evidence>
<dbReference type="AlphaFoldDB" id="K0TGK7"/>
<feature type="region of interest" description="Disordered" evidence="1">
    <location>
        <begin position="442"/>
        <end position="465"/>
    </location>
</feature>
<feature type="compositionally biased region" description="Basic and acidic residues" evidence="1">
    <location>
        <begin position="507"/>
        <end position="522"/>
    </location>
</feature>
<feature type="region of interest" description="Disordered" evidence="1">
    <location>
        <begin position="501"/>
        <end position="535"/>
    </location>
</feature>
<comment type="caution">
    <text evidence="2">The sequence shown here is derived from an EMBL/GenBank/DDBJ whole genome shotgun (WGS) entry which is preliminary data.</text>
</comment>
<proteinExistence type="predicted"/>
<evidence type="ECO:0000313" key="2">
    <source>
        <dbReference type="EMBL" id="EJK76550.1"/>
    </source>
</evidence>
<dbReference type="Proteomes" id="UP000266841">
    <property type="component" value="Unassembled WGS sequence"/>
</dbReference>
<reference evidence="2 3" key="1">
    <citation type="journal article" date="2012" name="Genome Biol.">
        <title>Genome and low-iron response of an oceanic diatom adapted to chronic iron limitation.</title>
        <authorList>
            <person name="Lommer M."/>
            <person name="Specht M."/>
            <person name="Roy A.S."/>
            <person name="Kraemer L."/>
            <person name="Andreson R."/>
            <person name="Gutowska M.A."/>
            <person name="Wolf J."/>
            <person name="Bergner S.V."/>
            <person name="Schilhabel M.B."/>
            <person name="Klostermeier U.C."/>
            <person name="Beiko R.G."/>
            <person name="Rosenstiel P."/>
            <person name="Hippler M."/>
            <person name="Laroche J."/>
        </authorList>
    </citation>
    <scope>NUCLEOTIDE SEQUENCE [LARGE SCALE GENOMIC DNA]</scope>
    <source>
        <strain evidence="2 3">CCMP1005</strain>
    </source>
</reference>
<sequence>MSPADGPTNENKIPSLQRKGGRECCRGMSAVASKDYNMNDNMIVGGDAIRLRVEAAKKQVELSKSLLLSSNGTVELIRTCLADARKAQEAAGTQLTASREEVQLATGHLQTSEGCLDSSMTQELVNGGDGVAANQVDAVRRRAKAARIQVKLSQSAVLASCSMVDEIEKSLAIAERDQKVASIKFKTSQLELYHAENSLKMAEKEDHVITSKLPGTFVGNPTMFEKAAKTRRSIIDASMNKQQGLDNCGSSMSAPSASGSLHFKVHGDAGEISIGAPSRTSWQNSSRCVKPNALHPSRNLVISPVVHPKPTKAEQRAGGSATVRPRKEAVPIVRLTPTIVRPKALRVRGVGMTPPGLPPDNLSLTDISFIEDWIRNPDSSLFLPVDDSHHPCKSEDVPGHYKLGTGPLWPPSIVVARLNAGRTNKAFSTEQAHDIGSQPIRLLHSSAGGPFRSHLHPQGVDGPPRLLQISGDHRPCRVQTACMFVRAAPYYADPATSFGLKKNRRQRVSDGGHRQNKPRDGRGQTPCEGGQGAGAAVTVPAAIVERCDQLYREESRRGQEAPRGCNDPI</sequence>